<dbReference type="InterPro" id="IPR036291">
    <property type="entry name" value="NAD(P)-bd_dom_sf"/>
</dbReference>
<accession>A0A5M8QJT1</accession>
<comment type="similarity">
    <text evidence="1">Belongs to the NAD(P)-dependent epimerase/dehydratase family. SDR39U1 subfamily.</text>
</comment>
<dbReference type="RefSeq" id="WP_146355022.1">
    <property type="nucleotide sequence ID" value="NZ_VOIR01000011.1"/>
</dbReference>
<dbReference type="SUPFAM" id="SSF55961">
    <property type="entry name" value="Bet v1-like"/>
    <property type="match status" value="1"/>
</dbReference>
<dbReference type="Proteomes" id="UP000323221">
    <property type="component" value="Unassembled WGS sequence"/>
</dbReference>
<dbReference type="Gene3D" id="3.40.50.720">
    <property type="entry name" value="NAD(P)-binding Rossmann-like Domain"/>
    <property type="match status" value="1"/>
</dbReference>
<dbReference type="Pfam" id="PF01370">
    <property type="entry name" value="Epimerase"/>
    <property type="match status" value="1"/>
</dbReference>
<proteinExistence type="inferred from homology"/>
<reference evidence="4 5" key="1">
    <citation type="submission" date="2019-08" db="EMBL/GenBank/DDBJ databases">
        <title>Agrococcus lahaulensis sp. nov., isolated from a cold desert of the Indian Himalayas.</title>
        <authorList>
            <person name="Qu J.H."/>
        </authorList>
    </citation>
    <scope>NUCLEOTIDE SEQUENCE [LARGE SCALE GENOMIC DNA]</scope>
    <source>
        <strain evidence="4 5">NS18</strain>
    </source>
</reference>
<keyword evidence="5" id="KW-1185">Reference proteome</keyword>
<feature type="domain" description="DUF1731" evidence="3">
    <location>
        <begin position="394"/>
        <end position="441"/>
    </location>
</feature>
<protein>
    <submittedName>
        <fullName evidence="4">TIGR01777 family protein</fullName>
    </submittedName>
</protein>
<dbReference type="SUPFAM" id="SSF51735">
    <property type="entry name" value="NAD(P)-binding Rossmann-fold domains"/>
    <property type="match status" value="1"/>
</dbReference>
<evidence type="ECO:0000313" key="4">
    <source>
        <dbReference type="EMBL" id="KAA6436345.1"/>
    </source>
</evidence>
<dbReference type="InterPro" id="IPR013549">
    <property type="entry name" value="DUF1731"/>
</dbReference>
<dbReference type="AlphaFoldDB" id="A0A5M8QJT1"/>
<dbReference type="PANTHER" id="PTHR11092">
    <property type="entry name" value="SUGAR NUCLEOTIDE EPIMERASE RELATED"/>
    <property type="match status" value="1"/>
</dbReference>
<dbReference type="NCBIfam" id="TIGR01777">
    <property type="entry name" value="yfcH"/>
    <property type="match status" value="1"/>
</dbReference>
<dbReference type="EMBL" id="VOIR01000011">
    <property type="protein sequence ID" value="KAA6436345.1"/>
    <property type="molecule type" value="Genomic_DNA"/>
</dbReference>
<evidence type="ECO:0000259" key="2">
    <source>
        <dbReference type="Pfam" id="PF01370"/>
    </source>
</evidence>
<comment type="caution">
    <text evidence="4">The sequence shown here is derived from an EMBL/GenBank/DDBJ whole genome shotgun (WGS) entry which is preliminary data.</text>
</comment>
<dbReference type="InterPro" id="IPR023393">
    <property type="entry name" value="START-like_dom_sf"/>
</dbReference>
<evidence type="ECO:0000313" key="5">
    <source>
        <dbReference type="Proteomes" id="UP000323221"/>
    </source>
</evidence>
<sequence>MGIEHSSTVDAGVDEVFAWHERPGAFPRMLPPWMPGRVQREAESLADGRAELALPGGLVWVAQHDPAGYVPGRAFVDERVPDGLASMPLGPIRWRHEHRFEPVETASGTGTRVIDAVDTQVGSRALRPMFVYRHRQLADDLAAHAAAAAAPMTVAVTGASGLIGTQLTAFLTTGGHEVVRLVRHEPGAGERRWDPDAPAPDLLEGVDAVVHLAGASIFGRFGDEHRQRIRDSRIGPTRRLAERAASAGVRVFVSASGIGRYGVDRGDEPLTEGSSAGDDFLARVVVDWEAETQPAADAGVRTVQVRTGLVQTPRGGVLMVLRPLYEAGLGGPLAGGEHWQSWIDLDDLVDVYHRALVDERLSGPVNAVAPEPVQQGEYARTLARVLHRPALLPTPALGPRVVLGEQGMRELALADQRVVPERLQELGHRFRRPQLEQSLRHQLGRMREAGR</sequence>
<evidence type="ECO:0000256" key="1">
    <source>
        <dbReference type="ARBA" id="ARBA00009353"/>
    </source>
</evidence>
<dbReference type="InterPro" id="IPR001509">
    <property type="entry name" value="Epimerase_deHydtase"/>
</dbReference>
<dbReference type="Gene3D" id="3.30.530.20">
    <property type="match status" value="1"/>
</dbReference>
<dbReference type="PANTHER" id="PTHR11092:SF0">
    <property type="entry name" value="EPIMERASE FAMILY PROTEIN SDR39U1"/>
    <property type="match status" value="1"/>
</dbReference>
<name>A0A5M8QJT1_9MICO</name>
<gene>
    <name evidence="4" type="ORF">FQ330_02750</name>
</gene>
<evidence type="ECO:0000259" key="3">
    <source>
        <dbReference type="Pfam" id="PF08338"/>
    </source>
</evidence>
<dbReference type="OrthoDB" id="9801773at2"/>
<feature type="domain" description="NAD-dependent epimerase/dehydratase" evidence="2">
    <location>
        <begin position="154"/>
        <end position="358"/>
    </location>
</feature>
<dbReference type="Pfam" id="PF08338">
    <property type="entry name" value="DUF1731"/>
    <property type="match status" value="1"/>
</dbReference>
<dbReference type="InterPro" id="IPR010099">
    <property type="entry name" value="SDR39U1"/>
</dbReference>
<organism evidence="4 5">
    <name type="scientific">Agrococcus sediminis</name>
    <dbReference type="NCBI Taxonomy" id="2599924"/>
    <lineage>
        <taxon>Bacteria</taxon>
        <taxon>Bacillati</taxon>
        <taxon>Actinomycetota</taxon>
        <taxon>Actinomycetes</taxon>
        <taxon>Micrococcales</taxon>
        <taxon>Microbacteriaceae</taxon>
        <taxon>Agrococcus</taxon>
    </lineage>
</organism>